<evidence type="ECO:0000259" key="14">
    <source>
        <dbReference type="PROSITE" id="PS50109"/>
    </source>
</evidence>
<evidence type="ECO:0000256" key="10">
    <source>
        <dbReference type="ARBA" id="ARBA00022840"/>
    </source>
</evidence>
<dbReference type="Proteomes" id="UP000317977">
    <property type="component" value="Unassembled WGS sequence"/>
</dbReference>
<keyword evidence="12 13" id="KW-0472">Membrane</keyword>
<keyword evidence="9 15" id="KW-0418">Kinase</keyword>
<keyword evidence="8" id="KW-0547">Nucleotide-binding</keyword>
<dbReference type="Gene3D" id="3.30.565.10">
    <property type="entry name" value="Histidine kinase-like ATPase, C-terminal domain"/>
    <property type="match status" value="1"/>
</dbReference>
<keyword evidence="11" id="KW-0902">Two-component regulatory system</keyword>
<dbReference type="SUPFAM" id="SSF55874">
    <property type="entry name" value="ATPase domain of HSP90 chaperone/DNA topoisomerase II/histidine kinase"/>
    <property type="match status" value="1"/>
</dbReference>
<dbReference type="SUPFAM" id="SSF55785">
    <property type="entry name" value="PYP-like sensor domain (PAS domain)"/>
    <property type="match status" value="1"/>
</dbReference>
<dbReference type="InterPro" id="IPR003661">
    <property type="entry name" value="HisK_dim/P_dom"/>
</dbReference>
<dbReference type="InterPro" id="IPR035965">
    <property type="entry name" value="PAS-like_dom_sf"/>
</dbReference>
<dbReference type="CDD" id="cd00075">
    <property type="entry name" value="HATPase"/>
    <property type="match status" value="1"/>
</dbReference>
<evidence type="ECO:0000256" key="11">
    <source>
        <dbReference type="ARBA" id="ARBA00023012"/>
    </source>
</evidence>
<dbReference type="PANTHER" id="PTHR45453:SF1">
    <property type="entry name" value="PHOSPHATE REGULON SENSOR PROTEIN PHOR"/>
    <property type="match status" value="1"/>
</dbReference>
<keyword evidence="13" id="KW-1133">Transmembrane helix</keyword>
<dbReference type="Pfam" id="PF02518">
    <property type="entry name" value="HATPase_c"/>
    <property type="match status" value="1"/>
</dbReference>
<dbReference type="GO" id="GO:0004721">
    <property type="term" value="F:phosphoprotein phosphatase activity"/>
    <property type="evidence" value="ECO:0007669"/>
    <property type="project" value="TreeGrafter"/>
</dbReference>
<dbReference type="RefSeq" id="WP_146536355.1">
    <property type="nucleotide sequence ID" value="NZ_SJPX01000005.1"/>
</dbReference>
<feature type="transmembrane region" description="Helical" evidence="13">
    <location>
        <begin position="30"/>
        <end position="59"/>
    </location>
</feature>
<keyword evidence="13" id="KW-0812">Transmembrane</keyword>
<gene>
    <name evidence="15" type="primary">senX3</name>
    <name evidence="15" type="ORF">Poly59_47550</name>
</gene>
<evidence type="ECO:0000256" key="12">
    <source>
        <dbReference type="ARBA" id="ARBA00023136"/>
    </source>
</evidence>
<dbReference type="GO" id="GO:0045121">
    <property type="term" value="C:membrane raft"/>
    <property type="evidence" value="ECO:0007669"/>
    <property type="project" value="UniProtKB-SubCell"/>
</dbReference>
<comment type="catalytic activity">
    <reaction evidence="1">
        <text>ATP + protein L-histidine = ADP + protein N-phospho-L-histidine.</text>
        <dbReference type="EC" id="2.7.13.3"/>
    </reaction>
</comment>
<dbReference type="EC" id="2.7.13.3" evidence="4"/>
<feature type="domain" description="Histidine kinase" evidence="14">
    <location>
        <begin position="220"/>
        <end position="444"/>
    </location>
</feature>
<keyword evidence="10" id="KW-0067">ATP-binding</keyword>
<organism evidence="15 16">
    <name type="scientific">Rubripirellula reticaptiva</name>
    <dbReference type="NCBI Taxonomy" id="2528013"/>
    <lineage>
        <taxon>Bacteria</taxon>
        <taxon>Pseudomonadati</taxon>
        <taxon>Planctomycetota</taxon>
        <taxon>Planctomycetia</taxon>
        <taxon>Pirellulales</taxon>
        <taxon>Pirellulaceae</taxon>
        <taxon>Rubripirellula</taxon>
    </lineage>
</organism>
<dbReference type="SUPFAM" id="SSF47384">
    <property type="entry name" value="Homodimeric domain of signal transducing histidine kinase"/>
    <property type="match status" value="1"/>
</dbReference>
<dbReference type="InterPro" id="IPR036097">
    <property type="entry name" value="HisK_dim/P_sf"/>
</dbReference>
<evidence type="ECO:0000256" key="2">
    <source>
        <dbReference type="ARBA" id="ARBA00004236"/>
    </source>
</evidence>
<keyword evidence="16" id="KW-1185">Reference proteome</keyword>
<reference evidence="15 16" key="1">
    <citation type="submission" date="2019-02" db="EMBL/GenBank/DDBJ databases">
        <title>Deep-cultivation of Planctomycetes and their phenomic and genomic characterization uncovers novel biology.</title>
        <authorList>
            <person name="Wiegand S."/>
            <person name="Jogler M."/>
            <person name="Boedeker C."/>
            <person name="Pinto D."/>
            <person name="Vollmers J."/>
            <person name="Rivas-Marin E."/>
            <person name="Kohn T."/>
            <person name="Peeters S.H."/>
            <person name="Heuer A."/>
            <person name="Rast P."/>
            <person name="Oberbeckmann S."/>
            <person name="Bunk B."/>
            <person name="Jeske O."/>
            <person name="Meyerdierks A."/>
            <person name="Storesund J.E."/>
            <person name="Kallscheuer N."/>
            <person name="Luecker S."/>
            <person name="Lage O.M."/>
            <person name="Pohl T."/>
            <person name="Merkel B.J."/>
            <person name="Hornburger P."/>
            <person name="Mueller R.-W."/>
            <person name="Bruemmer F."/>
            <person name="Labrenz M."/>
            <person name="Spormann A.M."/>
            <person name="Op Den Camp H."/>
            <person name="Overmann J."/>
            <person name="Amann R."/>
            <person name="Jetten M.S.M."/>
            <person name="Mascher T."/>
            <person name="Medema M.H."/>
            <person name="Devos D.P."/>
            <person name="Kaster A.-K."/>
            <person name="Ovreas L."/>
            <person name="Rohde M."/>
            <person name="Galperin M.Y."/>
            <person name="Jogler C."/>
        </authorList>
    </citation>
    <scope>NUCLEOTIDE SEQUENCE [LARGE SCALE GENOMIC DNA]</scope>
    <source>
        <strain evidence="15 16">Poly59</strain>
    </source>
</reference>
<dbReference type="InterPro" id="IPR036890">
    <property type="entry name" value="HATPase_C_sf"/>
</dbReference>
<dbReference type="InterPro" id="IPR004358">
    <property type="entry name" value="Sig_transdc_His_kin-like_C"/>
</dbReference>
<evidence type="ECO:0000256" key="7">
    <source>
        <dbReference type="ARBA" id="ARBA00022679"/>
    </source>
</evidence>
<dbReference type="GO" id="GO:0005886">
    <property type="term" value="C:plasma membrane"/>
    <property type="evidence" value="ECO:0007669"/>
    <property type="project" value="UniProtKB-SubCell"/>
</dbReference>
<keyword evidence="5" id="KW-1003">Cell membrane</keyword>
<evidence type="ECO:0000256" key="6">
    <source>
        <dbReference type="ARBA" id="ARBA00022553"/>
    </source>
</evidence>
<evidence type="ECO:0000256" key="3">
    <source>
        <dbReference type="ARBA" id="ARBA00004314"/>
    </source>
</evidence>
<accession>A0A5C6EJU9</accession>
<evidence type="ECO:0000256" key="4">
    <source>
        <dbReference type="ARBA" id="ARBA00012438"/>
    </source>
</evidence>
<dbReference type="FunFam" id="1.10.287.130:FF:000001">
    <property type="entry name" value="Two-component sensor histidine kinase"/>
    <property type="match status" value="1"/>
</dbReference>
<dbReference type="GO" id="GO:0000155">
    <property type="term" value="F:phosphorelay sensor kinase activity"/>
    <property type="evidence" value="ECO:0007669"/>
    <property type="project" value="InterPro"/>
</dbReference>
<sequence length="449" mass="48446">MLAPSSKTPLPVDLFDASASARRKVAVGTIVIAVAVAAITGSVWGTVAAVALTVIGVGYSVQRSLVAHENQVQSTLHRYRQEANHAQDCLARLQQDAEQTTSAMQMMREGVILLSHDGRILLINPSASDLLAVACESKVKGRLLSEIVRIPELAKGIAVAGASDASQELLLEIAVHDLLRPVKVHIAPIASQSETRLLVTLRDETETNQVDKSRREFVANISHELKTPLAAIKGYAETVELAIKDDPTAAMHFMSQIQVQCLRLERLIADMMQLARAQAGRAHLKIQTVELAEVMAESMRSNEPVAEAKHIDLQYEATEVADVLSDREATLTIANNLIGNAIRYTPNGGNVHVSLRDAGRMVAIVVQDDGVGISAGEQKRIFERFYRVQNSRTSRDDGTTAMTEGTGIGLSIVKNLTNALGGEVRLTSHPGKGARFEVLLPKSNSDPSN</sequence>
<dbReference type="FunFam" id="3.30.565.10:FF:000023">
    <property type="entry name" value="PAS domain-containing sensor histidine kinase"/>
    <property type="match status" value="1"/>
</dbReference>
<protein>
    <recommendedName>
        <fullName evidence="4">histidine kinase</fullName>
        <ecNumber evidence="4">2.7.13.3</ecNumber>
    </recommendedName>
</protein>
<comment type="caution">
    <text evidence="15">The sequence shown here is derived from an EMBL/GenBank/DDBJ whole genome shotgun (WGS) entry which is preliminary data.</text>
</comment>
<dbReference type="PROSITE" id="PS50109">
    <property type="entry name" value="HIS_KIN"/>
    <property type="match status" value="1"/>
</dbReference>
<evidence type="ECO:0000256" key="1">
    <source>
        <dbReference type="ARBA" id="ARBA00000085"/>
    </source>
</evidence>
<dbReference type="EMBL" id="SJPX01000005">
    <property type="protein sequence ID" value="TWU47911.1"/>
    <property type="molecule type" value="Genomic_DNA"/>
</dbReference>
<name>A0A5C6EJU9_9BACT</name>
<proteinExistence type="predicted"/>
<dbReference type="PRINTS" id="PR00344">
    <property type="entry name" value="BCTRLSENSOR"/>
</dbReference>
<dbReference type="PANTHER" id="PTHR45453">
    <property type="entry name" value="PHOSPHATE REGULON SENSOR PROTEIN PHOR"/>
    <property type="match status" value="1"/>
</dbReference>
<dbReference type="CDD" id="cd00130">
    <property type="entry name" value="PAS"/>
    <property type="match status" value="1"/>
</dbReference>
<dbReference type="GO" id="GO:0016036">
    <property type="term" value="P:cellular response to phosphate starvation"/>
    <property type="evidence" value="ECO:0007669"/>
    <property type="project" value="TreeGrafter"/>
</dbReference>
<dbReference type="AlphaFoldDB" id="A0A5C6EJU9"/>
<dbReference type="Gene3D" id="1.10.287.130">
    <property type="match status" value="1"/>
</dbReference>
<evidence type="ECO:0000256" key="5">
    <source>
        <dbReference type="ARBA" id="ARBA00022475"/>
    </source>
</evidence>
<dbReference type="InterPro" id="IPR003594">
    <property type="entry name" value="HATPase_dom"/>
</dbReference>
<dbReference type="Pfam" id="PF00512">
    <property type="entry name" value="HisKA"/>
    <property type="match status" value="1"/>
</dbReference>
<dbReference type="GO" id="GO:0005524">
    <property type="term" value="F:ATP binding"/>
    <property type="evidence" value="ECO:0007669"/>
    <property type="project" value="UniProtKB-KW"/>
</dbReference>
<dbReference type="Gene3D" id="3.30.450.20">
    <property type="entry name" value="PAS domain"/>
    <property type="match status" value="1"/>
</dbReference>
<dbReference type="InterPro" id="IPR000014">
    <property type="entry name" value="PAS"/>
</dbReference>
<dbReference type="OrthoDB" id="9813151at2"/>
<evidence type="ECO:0000256" key="9">
    <source>
        <dbReference type="ARBA" id="ARBA00022777"/>
    </source>
</evidence>
<keyword evidence="6" id="KW-0597">Phosphoprotein</keyword>
<dbReference type="SMART" id="SM00388">
    <property type="entry name" value="HisKA"/>
    <property type="match status" value="1"/>
</dbReference>
<evidence type="ECO:0000313" key="15">
    <source>
        <dbReference type="EMBL" id="TWU47911.1"/>
    </source>
</evidence>
<evidence type="ECO:0000256" key="8">
    <source>
        <dbReference type="ARBA" id="ARBA00022741"/>
    </source>
</evidence>
<evidence type="ECO:0000256" key="13">
    <source>
        <dbReference type="SAM" id="Phobius"/>
    </source>
</evidence>
<dbReference type="InterPro" id="IPR050351">
    <property type="entry name" value="BphY/WalK/GraS-like"/>
</dbReference>
<dbReference type="SMART" id="SM00387">
    <property type="entry name" value="HATPase_c"/>
    <property type="match status" value="1"/>
</dbReference>
<keyword evidence="7 15" id="KW-0808">Transferase</keyword>
<dbReference type="InterPro" id="IPR005467">
    <property type="entry name" value="His_kinase_dom"/>
</dbReference>
<comment type="subcellular location">
    <subcellularLocation>
        <location evidence="2">Cell membrane</location>
    </subcellularLocation>
    <subcellularLocation>
        <location evidence="3">Membrane raft</location>
        <topology evidence="3">Multi-pass membrane protein</topology>
    </subcellularLocation>
</comment>
<dbReference type="CDD" id="cd00082">
    <property type="entry name" value="HisKA"/>
    <property type="match status" value="1"/>
</dbReference>
<evidence type="ECO:0000313" key="16">
    <source>
        <dbReference type="Proteomes" id="UP000317977"/>
    </source>
</evidence>